<dbReference type="Proteomes" id="UP000253410">
    <property type="component" value="Unassembled WGS sequence"/>
</dbReference>
<evidence type="ECO:0008006" key="4">
    <source>
        <dbReference type="Google" id="ProtNLM"/>
    </source>
</evidence>
<dbReference type="OrthoDB" id="611140at2"/>
<evidence type="ECO:0000256" key="1">
    <source>
        <dbReference type="SAM" id="SignalP"/>
    </source>
</evidence>
<gene>
    <name evidence="2" type="ORF">DF182_23640</name>
</gene>
<dbReference type="AlphaFoldDB" id="A0A365XT30"/>
<feature type="chain" id="PRO_5016976110" description="DUF4397 domain-containing protein" evidence="1">
    <location>
        <begin position="30"/>
        <end position="563"/>
    </location>
</feature>
<feature type="signal peptide" evidence="1">
    <location>
        <begin position="1"/>
        <end position="29"/>
    </location>
</feature>
<keyword evidence="3" id="KW-1185">Reference proteome</keyword>
<dbReference type="EMBL" id="QFFJ01000002">
    <property type="protein sequence ID" value="RBL89509.1"/>
    <property type="molecule type" value="Genomic_DNA"/>
</dbReference>
<comment type="caution">
    <text evidence="2">The sequence shown here is derived from an EMBL/GenBank/DDBJ whole genome shotgun (WGS) entry which is preliminary data.</text>
</comment>
<organism evidence="2 3">
    <name type="scientific">Chitinophaga flava</name>
    <dbReference type="NCBI Taxonomy" id="2259036"/>
    <lineage>
        <taxon>Bacteria</taxon>
        <taxon>Pseudomonadati</taxon>
        <taxon>Bacteroidota</taxon>
        <taxon>Chitinophagia</taxon>
        <taxon>Chitinophagales</taxon>
        <taxon>Chitinophagaceae</taxon>
        <taxon>Chitinophaga</taxon>
    </lineage>
</organism>
<accession>A0A365XT30</accession>
<reference evidence="2 3" key="1">
    <citation type="submission" date="2018-05" db="EMBL/GenBank/DDBJ databases">
        <title>Chitinophaga sp. K3CV102501T nov., isolated from isolated from a monsoon evergreen broad-leaved forest soil.</title>
        <authorList>
            <person name="Lv Y."/>
        </authorList>
    </citation>
    <scope>NUCLEOTIDE SEQUENCE [LARGE SCALE GENOMIC DNA]</scope>
    <source>
        <strain evidence="2 3">GDMCC 1.1325</strain>
    </source>
</reference>
<name>A0A365XT30_9BACT</name>
<evidence type="ECO:0000313" key="2">
    <source>
        <dbReference type="EMBL" id="RBL89509.1"/>
    </source>
</evidence>
<proteinExistence type="predicted"/>
<dbReference type="RefSeq" id="WP_113618253.1">
    <property type="nucleotide sequence ID" value="NZ_QFFJ01000002.1"/>
</dbReference>
<protein>
    <recommendedName>
        <fullName evidence="4">DUF4397 domain-containing protein</fullName>
    </recommendedName>
</protein>
<keyword evidence="1" id="KW-0732">Signal</keyword>
<sequence>MNITTTKSFYHTVLAAILLLAAACSKDKADVRSGNEPDYSNMARSGVRLVTFSKTDVMVNGMKVTNWYASPLNAPVIGAPYPTPYFPATGKLSGTWYLPQQFLDSKGQATIKTGIPQGLSMSDFITDSFLVQDDYYRPSDYYLSTSAAAHSGIYSVTQVPRTTALPSDPSHIRIRLVNLCTSMGNGGNSGLTLAFADGSPVNSITSGITNHTWSDYVELPYGTYQFKVLIDGSGSQIPGKPPILTNATSEVDYSLQGTQVYYSPVQTFQPGGVYTVAVGITPSAYQFREYPLYPNCFSIITDIAPTANLTYGRIQMVNAVDEGERGLQIQIDGMQQPSVPYGKAGSYVTLVTGTHILKVADATGKGMIEKSIDLKGGDNLTIWAYPTAGNGTALTVVSNNMTGARTNGTNADGSDGANNLYDPLNFNMLVQTRFLNLCPDLPEVTFTTTNGTLFKEGLFSAARAAQHLLPGIPSSPLTVPYPYVDLRAVTGSEVQVYRSQPGVLPGDRITTVPELTPADFVRMPSSLFLNGSFGAEPGVYTVALVGRNNAAQHPRMIVIKHNL</sequence>
<dbReference type="PROSITE" id="PS51257">
    <property type="entry name" value="PROKAR_LIPOPROTEIN"/>
    <property type="match status" value="1"/>
</dbReference>
<evidence type="ECO:0000313" key="3">
    <source>
        <dbReference type="Proteomes" id="UP000253410"/>
    </source>
</evidence>